<sequence length="127" mass="12626">MSSNITITKVTDRPVAAAACSLDVSLVSLRGAGLSLASALLPVLPVRERSERPTGAPAVAAAKAQATAYAFTSAAAGAGAKGATTAEGGAHGINGAKASGLGIGQQQKKTQHGMWAYRGPEPWSDPT</sequence>
<evidence type="ECO:0000313" key="2">
    <source>
        <dbReference type="EMBL" id="SEF84414.1"/>
    </source>
</evidence>
<feature type="region of interest" description="Disordered" evidence="1">
    <location>
        <begin position="97"/>
        <end position="127"/>
    </location>
</feature>
<dbReference type="Proteomes" id="UP000236754">
    <property type="component" value="Unassembled WGS sequence"/>
</dbReference>
<proteinExistence type="predicted"/>
<dbReference type="EMBL" id="FNVU01000002">
    <property type="protein sequence ID" value="SEF84414.1"/>
    <property type="molecule type" value="Genomic_DNA"/>
</dbReference>
<name>A0A1H5VB20_9ACTN</name>
<evidence type="ECO:0000256" key="1">
    <source>
        <dbReference type="SAM" id="MobiDB-lite"/>
    </source>
</evidence>
<gene>
    <name evidence="2" type="ORF">SAMN05216223_102224</name>
</gene>
<dbReference type="AlphaFoldDB" id="A0A1H5VB20"/>
<dbReference type="RefSeq" id="WP_103884392.1">
    <property type="nucleotide sequence ID" value="NZ_FNVU01000002.1"/>
</dbReference>
<accession>A0A1H5VB20</accession>
<dbReference type="OrthoDB" id="4305932at2"/>
<keyword evidence="3" id="KW-1185">Reference proteome</keyword>
<organism evidence="2 3">
    <name type="scientific">Actinacidiphila yanglinensis</name>
    <dbReference type="NCBI Taxonomy" id="310779"/>
    <lineage>
        <taxon>Bacteria</taxon>
        <taxon>Bacillati</taxon>
        <taxon>Actinomycetota</taxon>
        <taxon>Actinomycetes</taxon>
        <taxon>Kitasatosporales</taxon>
        <taxon>Streptomycetaceae</taxon>
        <taxon>Actinacidiphila</taxon>
    </lineage>
</organism>
<reference evidence="2 3" key="1">
    <citation type="submission" date="2016-10" db="EMBL/GenBank/DDBJ databases">
        <authorList>
            <person name="de Groot N.N."/>
        </authorList>
    </citation>
    <scope>NUCLEOTIDE SEQUENCE [LARGE SCALE GENOMIC DNA]</scope>
    <source>
        <strain evidence="2 3">CGMCC 4.2023</strain>
    </source>
</reference>
<protein>
    <submittedName>
        <fullName evidence="2">Uncharacterized protein</fullName>
    </submittedName>
</protein>
<evidence type="ECO:0000313" key="3">
    <source>
        <dbReference type="Proteomes" id="UP000236754"/>
    </source>
</evidence>